<accession>A0A364V722</accession>
<proteinExistence type="predicted"/>
<feature type="region of interest" description="Disordered" evidence="1">
    <location>
        <begin position="213"/>
        <end position="243"/>
    </location>
</feature>
<feature type="compositionally biased region" description="Gly residues" evidence="1">
    <location>
        <begin position="221"/>
        <end position="241"/>
    </location>
</feature>
<evidence type="ECO:0000256" key="1">
    <source>
        <dbReference type="SAM" id="MobiDB-lite"/>
    </source>
</evidence>
<keyword evidence="2" id="KW-0812">Transmembrane</keyword>
<evidence type="ECO:0000313" key="3">
    <source>
        <dbReference type="EMBL" id="RAV32421.1"/>
    </source>
</evidence>
<protein>
    <submittedName>
        <fullName evidence="3">Uncharacterized protein</fullName>
    </submittedName>
</protein>
<feature type="region of interest" description="Disordered" evidence="1">
    <location>
        <begin position="71"/>
        <end position="115"/>
    </location>
</feature>
<dbReference type="EMBL" id="QHCV01000023">
    <property type="protein sequence ID" value="RAV32421.1"/>
    <property type="molecule type" value="Genomic_DNA"/>
</dbReference>
<sequence>MQQWGEQPVPDWNGEGQDDGRVEVQGRTKAKGRGPILLAVGMIAALGIAAGGGWYWWDQSGKADQRTANFQAEATSNSSAAGTAGAAPSAGNGSDGNSGAGADSGAHGGSGAQGGATPACTLESLHTNGQHAEANAIVACEGNFMYVGMMGSDVVSLYRWSGQQWETVRRDGTYAQTGNACYRQQTIDQMGVPEQVRAKLGICEKTVAASAASARGSEDNSGGGNGGAGDGAGDGGAGTSGDRGVRYVTTAGLGEQRPFEIASPACDGRNILIMRSVHAAGNNRGAIQSKLGMALNQVHGTQFTYPGQCPSLRAQINGEDIYPVYYDFGSDRQAMCQMKASSGGNGRTLNTAGDFTDPC</sequence>
<feature type="region of interest" description="Disordered" evidence="1">
    <location>
        <begin position="1"/>
        <end position="20"/>
    </location>
</feature>
<dbReference type="Proteomes" id="UP000251577">
    <property type="component" value="Unassembled WGS sequence"/>
</dbReference>
<feature type="transmembrane region" description="Helical" evidence="2">
    <location>
        <begin position="36"/>
        <end position="57"/>
    </location>
</feature>
<dbReference type="AlphaFoldDB" id="A0A364V722"/>
<evidence type="ECO:0000256" key="2">
    <source>
        <dbReference type="SAM" id="Phobius"/>
    </source>
</evidence>
<dbReference type="RefSeq" id="WP_113630428.1">
    <property type="nucleotide sequence ID" value="NZ_QHCV01000023.1"/>
</dbReference>
<organism evidence="3 4">
    <name type="scientific">Corynebacterium heidelbergense</name>
    <dbReference type="NCBI Taxonomy" id="2055947"/>
    <lineage>
        <taxon>Bacteria</taxon>
        <taxon>Bacillati</taxon>
        <taxon>Actinomycetota</taxon>
        <taxon>Actinomycetes</taxon>
        <taxon>Mycobacteriales</taxon>
        <taxon>Corynebacteriaceae</taxon>
        <taxon>Corynebacterium</taxon>
    </lineage>
</organism>
<keyword evidence="2" id="KW-0472">Membrane</keyword>
<reference evidence="3 4" key="1">
    <citation type="journal article" date="2018" name="Syst. Appl. Microbiol.">
        <title>Corynebacterium heidelbergense sp. nov., isolated from the preen glands of Egyptian geese (Alopochen aegyptiacus).</title>
        <authorList>
            <person name="Braun M.S."/>
            <person name="Wang E."/>
            <person name="Zimmermann S."/>
            <person name="Wink M."/>
        </authorList>
    </citation>
    <scope>NUCLEOTIDE SEQUENCE [LARGE SCALE GENOMIC DNA]</scope>
    <source>
        <strain evidence="3 4">647</strain>
    </source>
</reference>
<name>A0A364V722_9CORY</name>
<gene>
    <name evidence="3" type="ORF">DLJ54_03400</name>
</gene>
<keyword evidence="4" id="KW-1185">Reference proteome</keyword>
<evidence type="ECO:0000313" key="4">
    <source>
        <dbReference type="Proteomes" id="UP000251577"/>
    </source>
</evidence>
<keyword evidence="2" id="KW-1133">Transmembrane helix</keyword>
<feature type="compositionally biased region" description="Low complexity" evidence="1">
    <location>
        <begin position="74"/>
        <end position="92"/>
    </location>
</feature>
<comment type="caution">
    <text evidence="3">The sequence shown here is derived from an EMBL/GenBank/DDBJ whole genome shotgun (WGS) entry which is preliminary data.</text>
</comment>